<keyword evidence="2" id="KW-1185">Reference proteome</keyword>
<dbReference type="InterPro" id="IPR013383">
    <property type="entry name" value="CRISPR-assoc_prot_DxTHG_CS"/>
</dbReference>
<dbReference type="NCBIfam" id="TIGR02549">
    <property type="entry name" value="CRISPR_DxTHG"/>
    <property type="match status" value="1"/>
</dbReference>
<dbReference type="Proteomes" id="UP000184076">
    <property type="component" value="Unassembled WGS sequence"/>
</dbReference>
<name>A0A1M5AVZ9_9BACT</name>
<proteinExistence type="predicted"/>
<accession>A0A1M5AVZ9</accession>
<dbReference type="CDD" id="cd09732">
    <property type="entry name" value="Csx1_III-U"/>
    <property type="match status" value="1"/>
</dbReference>
<sequence>MARVFLSTLGTNKYLPCRYEIDGWTSAPTPFVQEALIEHFCRDWTSDDRILIFCTEEARKKNWEDGENFPAGLGRRIRDLPLAARCERVAVPEGRNEKEIMEIFMTLMDSLRPEDQVLLDITHSFRSLPLLNAVVLNYAKVLKGIGVIGIHYGAFETLGPPDQAKEIPEQERIAPVFDLSPYDTLLDWARAVDMFETAGRAEALSRLVNRGVGPLLADKKNRNQVAMDLAQLGRSLDSFSLNLSAVRGREIEKIRGLGDLVDALERQDILPPLSPLLERIREKTKAFDAEDPEDKGFAAVRWCLAHDLVPQAYILMRETILSGLCRLEGHDPLDEDLREGFWNGLLKVVAEGKGEEEWKGALAERREEARVLIRDHGPELKELARVYEALRPRRNDFMHGGFKKQAASAKSLVDYLPGGLEALERAWQAYREARLSRKR</sequence>
<evidence type="ECO:0000313" key="2">
    <source>
        <dbReference type="Proteomes" id="UP000184076"/>
    </source>
</evidence>
<organism evidence="1 2">
    <name type="scientific">Desulfacinum infernum DSM 9756</name>
    <dbReference type="NCBI Taxonomy" id="1121391"/>
    <lineage>
        <taxon>Bacteria</taxon>
        <taxon>Pseudomonadati</taxon>
        <taxon>Thermodesulfobacteriota</taxon>
        <taxon>Syntrophobacteria</taxon>
        <taxon>Syntrophobacterales</taxon>
        <taxon>Syntrophobacteraceae</taxon>
        <taxon>Desulfacinum</taxon>
    </lineage>
</organism>
<dbReference type="OrthoDB" id="9777703at2"/>
<reference evidence="2" key="1">
    <citation type="submission" date="2016-11" db="EMBL/GenBank/DDBJ databases">
        <authorList>
            <person name="Varghese N."/>
            <person name="Submissions S."/>
        </authorList>
    </citation>
    <scope>NUCLEOTIDE SEQUENCE [LARGE SCALE GENOMIC DNA]</scope>
    <source>
        <strain evidence="2">DSM 9756</strain>
    </source>
</reference>
<dbReference type="NCBIfam" id="TIGR02221">
    <property type="entry name" value="cas_TM1812"/>
    <property type="match status" value="1"/>
</dbReference>
<protein>
    <submittedName>
        <fullName evidence="1">CRISPR-associated protein, TM1812 family</fullName>
    </submittedName>
</protein>
<evidence type="ECO:0000313" key="1">
    <source>
        <dbReference type="EMBL" id="SHF34409.1"/>
    </source>
</evidence>
<dbReference type="InterPro" id="IPR011742">
    <property type="entry name" value="CRISPR-assoc_prot_TM1812"/>
</dbReference>
<dbReference type="AlphaFoldDB" id="A0A1M5AVZ9"/>
<dbReference type="RefSeq" id="WP_073038663.1">
    <property type="nucleotide sequence ID" value="NZ_FQVB01000015.1"/>
</dbReference>
<gene>
    <name evidence="1" type="ORF">SAMN02745206_01803</name>
</gene>
<dbReference type="STRING" id="1121391.SAMN02745206_01803"/>
<dbReference type="EMBL" id="FQVB01000015">
    <property type="protein sequence ID" value="SHF34409.1"/>
    <property type="molecule type" value="Genomic_DNA"/>
</dbReference>